<keyword evidence="3 7" id="KW-1133">Transmembrane helix</keyword>
<organism evidence="8 9">
    <name type="scientific">Lasallia pustulata</name>
    <dbReference type="NCBI Taxonomy" id="136370"/>
    <lineage>
        <taxon>Eukaryota</taxon>
        <taxon>Fungi</taxon>
        <taxon>Dikarya</taxon>
        <taxon>Ascomycota</taxon>
        <taxon>Pezizomycotina</taxon>
        <taxon>Lecanoromycetes</taxon>
        <taxon>OSLEUM clade</taxon>
        <taxon>Umbilicariomycetidae</taxon>
        <taxon>Umbilicariales</taxon>
        <taxon>Umbilicariaceae</taxon>
        <taxon>Lasallia</taxon>
    </lineage>
</organism>
<comment type="subcellular location">
    <subcellularLocation>
        <location evidence="1">Membrane</location>
        <topology evidence="1">Multi-pass membrane protein</topology>
    </subcellularLocation>
</comment>
<keyword evidence="4 7" id="KW-0472">Membrane</keyword>
<feature type="compositionally biased region" description="Basic and acidic residues" evidence="6">
    <location>
        <begin position="88"/>
        <end position="111"/>
    </location>
</feature>
<dbReference type="Proteomes" id="UP000324767">
    <property type="component" value="Unassembled WGS sequence"/>
</dbReference>
<keyword evidence="2 7" id="KW-0812">Transmembrane</keyword>
<feature type="transmembrane region" description="Helical" evidence="7">
    <location>
        <begin position="432"/>
        <end position="452"/>
    </location>
</feature>
<dbReference type="Pfam" id="PF08592">
    <property type="entry name" value="Anthrone_oxy"/>
    <property type="match status" value="1"/>
</dbReference>
<dbReference type="EMBL" id="VXIT01000001">
    <property type="protein sequence ID" value="KAA6415788.1"/>
    <property type="molecule type" value="Genomic_DNA"/>
</dbReference>
<accession>A0A5M8Q123</accession>
<feature type="transmembrane region" description="Helical" evidence="7">
    <location>
        <begin position="472"/>
        <end position="491"/>
    </location>
</feature>
<dbReference type="PANTHER" id="PTHR35042">
    <property type="entry name" value="ANTHRONE OXYGENASE ENCC"/>
    <property type="match status" value="1"/>
</dbReference>
<evidence type="ECO:0000256" key="2">
    <source>
        <dbReference type="ARBA" id="ARBA00022692"/>
    </source>
</evidence>
<dbReference type="AlphaFoldDB" id="A0A5M8Q123"/>
<feature type="compositionally biased region" description="Polar residues" evidence="6">
    <location>
        <begin position="150"/>
        <end position="170"/>
    </location>
</feature>
<evidence type="ECO:0000256" key="4">
    <source>
        <dbReference type="ARBA" id="ARBA00023136"/>
    </source>
</evidence>
<reference evidence="8 9" key="1">
    <citation type="submission" date="2019-09" db="EMBL/GenBank/DDBJ databases">
        <title>The hologenome of the rock-dwelling lichen Lasallia pustulata.</title>
        <authorList>
            <person name="Greshake Tzovaras B."/>
            <person name="Segers F."/>
            <person name="Bicker A."/>
            <person name="Dal Grande F."/>
            <person name="Otte J."/>
            <person name="Hankeln T."/>
            <person name="Schmitt I."/>
            <person name="Ebersberger I."/>
        </authorList>
    </citation>
    <scope>NUCLEOTIDE SEQUENCE [LARGE SCALE GENOMIC DNA]</scope>
    <source>
        <strain evidence="8">A1-1</strain>
    </source>
</reference>
<feature type="compositionally biased region" description="Basic and acidic residues" evidence="6">
    <location>
        <begin position="171"/>
        <end position="181"/>
    </location>
</feature>
<feature type="compositionally biased region" description="Polar residues" evidence="6">
    <location>
        <begin position="183"/>
        <end position="212"/>
    </location>
</feature>
<protein>
    <recommendedName>
        <fullName evidence="10">DUF1772-domain-containing protein</fullName>
    </recommendedName>
</protein>
<name>A0A5M8Q123_9LECA</name>
<evidence type="ECO:0000256" key="6">
    <source>
        <dbReference type="SAM" id="MobiDB-lite"/>
    </source>
</evidence>
<evidence type="ECO:0000256" key="5">
    <source>
        <dbReference type="ARBA" id="ARBA00034313"/>
    </source>
</evidence>
<feature type="compositionally biased region" description="Polar residues" evidence="6">
    <location>
        <begin position="236"/>
        <end position="266"/>
    </location>
</feature>
<sequence>MDYLTCTSCKRSKPAAEFSDTGYRYLKTCSACRAKVARCRVRATVQDESHSPRWRVRATVQDEPHSPPAKRTCVRPPLGELNPNVRFNRLEEETEQDKQTRRVAEAKDKNARARQRARKRGDILTPTPPEQVEQFEQPEQLCSRCHCPQSPNQFRSSQQESPAATTTTCQECRRTMNRVRDNPLQTPVRTPFNSQSTPSGSQVRPSCQSTSAPRAVRTLFDSQSTPSGSHAAVRTSFDSQSTPSGSQVAVQTPFDSQSTTSGSQAVVRTPFDSQSQQQQNQQQQRQQRRRQQRQGQQRQRQQWRREAAAAERGSSGEASGGRGSSRQKRHQNGAITYSRGPLAVDHIRILGREAPRTVQPHQGQKDFLLSKRSDLHLFAMADVSPTSIELAQVVGIAGSAFLSGGISFISYGVVPSLLLAPAPLLARQWRGMYLRGISVAPPFAVVSFAAYSYLAVKLYDAPLSVNHPKGELYALAALMTISVMPYTLLAMKNVNAKLMAKAKDMESLEVKEEVTEVGLPKGESAKDLVRWWGILNFGRGVLPLVGALLGAWASFA</sequence>
<feature type="transmembrane region" description="Helical" evidence="7">
    <location>
        <begin position="393"/>
        <end position="420"/>
    </location>
</feature>
<evidence type="ECO:0000313" key="9">
    <source>
        <dbReference type="Proteomes" id="UP000324767"/>
    </source>
</evidence>
<dbReference type="OrthoDB" id="3750842at2759"/>
<evidence type="ECO:0000256" key="3">
    <source>
        <dbReference type="ARBA" id="ARBA00022989"/>
    </source>
</evidence>
<evidence type="ECO:0000256" key="7">
    <source>
        <dbReference type="SAM" id="Phobius"/>
    </source>
</evidence>
<dbReference type="PANTHER" id="PTHR35042:SF1">
    <property type="entry name" value="DUF1772-DOMAIN-CONTAINING PROTEIN"/>
    <property type="match status" value="1"/>
</dbReference>
<dbReference type="InterPro" id="IPR013901">
    <property type="entry name" value="Anthrone_oxy"/>
</dbReference>
<feature type="transmembrane region" description="Helical" evidence="7">
    <location>
        <begin position="531"/>
        <end position="555"/>
    </location>
</feature>
<evidence type="ECO:0008006" key="10">
    <source>
        <dbReference type="Google" id="ProtNLM"/>
    </source>
</evidence>
<evidence type="ECO:0000313" key="8">
    <source>
        <dbReference type="EMBL" id="KAA6415788.1"/>
    </source>
</evidence>
<feature type="region of interest" description="Disordered" evidence="6">
    <location>
        <begin position="61"/>
        <end position="136"/>
    </location>
</feature>
<comment type="similarity">
    <text evidence="5">Belongs to the anthrone oxygenase family.</text>
</comment>
<gene>
    <name evidence="8" type="ORF">FRX48_00506</name>
</gene>
<dbReference type="GO" id="GO:0016020">
    <property type="term" value="C:membrane"/>
    <property type="evidence" value="ECO:0007669"/>
    <property type="project" value="UniProtKB-SubCell"/>
</dbReference>
<feature type="region of interest" description="Disordered" evidence="6">
    <location>
        <begin position="150"/>
        <end position="335"/>
    </location>
</feature>
<evidence type="ECO:0000256" key="1">
    <source>
        <dbReference type="ARBA" id="ARBA00004141"/>
    </source>
</evidence>
<comment type="caution">
    <text evidence="8">The sequence shown here is derived from an EMBL/GenBank/DDBJ whole genome shotgun (WGS) entry which is preliminary data.</text>
</comment>
<feature type="compositionally biased region" description="Low complexity" evidence="6">
    <location>
        <begin position="273"/>
        <end position="285"/>
    </location>
</feature>
<proteinExistence type="inferred from homology"/>